<reference evidence="4" key="1">
    <citation type="submission" date="2016-10" db="EMBL/GenBank/DDBJ databases">
        <authorList>
            <person name="Varghese N."/>
            <person name="Submissions S."/>
        </authorList>
    </citation>
    <scope>NUCLEOTIDE SEQUENCE [LARGE SCALE GENOMIC DNA]</scope>
    <source>
        <strain evidence="4">CGMCC 1.11147</strain>
    </source>
</reference>
<keyword evidence="4" id="KW-1185">Reference proteome</keyword>
<dbReference type="EMBL" id="FNIC01000001">
    <property type="protein sequence ID" value="SDM69310.1"/>
    <property type="molecule type" value="Genomic_DNA"/>
</dbReference>
<name>A0A1G9VB59_9ACTN</name>
<accession>A0A1G9VB59</accession>
<feature type="transmembrane region" description="Helical" evidence="2">
    <location>
        <begin position="111"/>
        <end position="129"/>
    </location>
</feature>
<keyword evidence="2" id="KW-0812">Transmembrane</keyword>
<feature type="compositionally biased region" description="Basic and acidic residues" evidence="1">
    <location>
        <begin position="1"/>
        <end position="10"/>
    </location>
</feature>
<feature type="compositionally biased region" description="Pro residues" evidence="1">
    <location>
        <begin position="30"/>
        <end position="50"/>
    </location>
</feature>
<keyword evidence="2" id="KW-0472">Membrane</keyword>
<feature type="transmembrane region" description="Helical" evidence="2">
    <location>
        <begin position="85"/>
        <end position="105"/>
    </location>
</feature>
<dbReference type="RefSeq" id="WP_091021920.1">
    <property type="nucleotide sequence ID" value="NZ_BKAE01000004.1"/>
</dbReference>
<sequence>MQRDNEDEAWRAIVENFGDRADLDPRPEPEPPPAPAPAPAPEPEPEPTPEPQLSWDDPYPDSEWDSDRFVPPPPPPIPTTTTDRLVAWLGVFGSPAVLLVCLVLGIDLPSLVAYALVAGFVGGFLYLVVQMPRGPRDPGDDGARI</sequence>
<evidence type="ECO:0000313" key="3">
    <source>
        <dbReference type="EMBL" id="SDM69310.1"/>
    </source>
</evidence>
<dbReference type="AlphaFoldDB" id="A0A1G9VB59"/>
<gene>
    <name evidence="3" type="ORF">SAMN05192576_0710</name>
</gene>
<feature type="compositionally biased region" description="Basic and acidic residues" evidence="1">
    <location>
        <begin position="17"/>
        <end position="29"/>
    </location>
</feature>
<keyword evidence="2" id="KW-1133">Transmembrane helix</keyword>
<evidence type="ECO:0000256" key="2">
    <source>
        <dbReference type="SAM" id="Phobius"/>
    </source>
</evidence>
<dbReference type="STRING" id="1005944.SAMN05192576_0710"/>
<evidence type="ECO:0000256" key="1">
    <source>
        <dbReference type="SAM" id="MobiDB-lite"/>
    </source>
</evidence>
<proteinExistence type="predicted"/>
<dbReference type="Proteomes" id="UP000199004">
    <property type="component" value="Unassembled WGS sequence"/>
</dbReference>
<feature type="region of interest" description="Disordered" evidence="1">
    <location>
        <begin position="1"/>
        <end position="81"/>
    </location>
</feature>
<protein>
    <submittedName>
        <fullName evidence="3">Uncharacterized protein</fullName>
    </submittedName>
</protein>
<evidence type="ECO:0000313" key="4">
    <source>
        <dbReference type="Proteomes" id="UP000199004"/>
    </source>
</evidence>
<organism evidence="3 4">
    <name type="scientific">Nocardioides szechwanensis</name>
    <dbReference type="NCBI Taxonomy" id="1005944"/>
    <lineage>
        <taxon>Bacteria</taxon>
        <taxon>Bacillati</taxon>
        <taxon>Actinomycetota</taxon>
        <taxon>Actinomycetes</taxon>
        <taxon>Propionibacteriales</taxon>
        <taxon>Nocardioidaceae</taxon>
        <taxon>Nocardioides</taxon>
    </lineage>
</organism>